<proteinExistence type="predicted"/>
<dbReference type="Proteomes" id="UP001297370">
    <property type="component" value="Unassembled WGS sequence"/>
</dbReference>
<comment type="caution">
    <text evidence="8">The sequence shown here is derived from an EMBL/GenBank/DDBJ whole genome shotgun (WGS) entry which is preliminary data.</text>
</comment>
<dbReference type="AlphaFoldDB" id="A0A396G3W5"/>
<dbReference type="EMBL" id="JAPZEG010000004">
    <property type="protein sequence ID" value="MDE1202713.1"/>
    <property type="molecule type" value="Genomic_DNA"/>
</dbReference>
<evidence type="ECO:0000313" key="11">
    <source>
        <dbReference type="EMBL" id="RHJ15402.1"/>
    </source>
</evidence>
<gene>
    <name evidence="11" type="ORF">DW142_01620</name>
    <name evidence="10" type="ORF">DW243_08850</name>
    <name evidence="9" type="ORF">DW270_15760</name>
    <name evidence="8" type="ORF">DW812_16710</name>
    <name evidence="7" type="ORF">DWX36_04065</name>
    <name evidence="6" type="ORF">DWY88_13695</name>
    <name evidence="5" type="ORF">G4958_09100</name>
    <name evidence="2" type="ORF">LIQ08_11900</name>
    <name evidence="1" type="ORF">LIQ10_16220</name>
    <name evidence="4" type="ORF">O4N78_03835</name>
    <name evidence="3" type="ORF">PNU63_13225</name>
</gene>
<reference evidence="3" key="6">
    <citation type="submission" date="2023-01" db="EMBL/GenBank/DDBJ databases">
        <title>Human gut microbiome strain richness.</title>
        <authorList>
            <person name="Chen-Liaw A."/>
        </authorList>
    </citation>
    <scope>NUCLEOTIDE SEQUENCE</scope>
    <source>
        <strain evidence="3">1001217st1_A9_1001217B_191108</strain>
    </source>
</reference>
<evidence type="ECO:0000313" key="8">
    <source>
        <dbReference type="EMBL" id="RHD00860.1"/>
    </source>
</evidence>
<evidence type="ECO:0000313" key="5">
    <source>
        <dbReference type="EMBL" id="NSI19501.1"/>
    </source>
</evidence>
<dbReference type="EMBL" id="JAJBOM010000017">
    <property type="protein sequence ID" value="MCB5619849.1"/>
    <property type="molecule type" value="Genomic_DNA"/>
</dbReference>
<dbReference type="Proteomes" id="UP000283834">
    <property type="component" value="Unassembled WGS sequence"/>
</dbReference>
<reference evidence="12 13" key="1">
    <citation type="submission" date="2018-08" db="EMBL/GenBank/DDBJ databases">
        <title>A genome reference for cultivated species of the human gut microbiota.</title>
        <authorList>
            <person name="Zou Y."/>
            <person name="Xue W."/>
            <person name="Luo G."/>
        </authorList>
    </citation>
    <scope>NUCLEOTIDE SEQUENCE [LARGE SCALE GENOMIC DNA]</scope>
    <source>
        <strain evidence="7 12">AF19-16AC</strain>
        <strain evidence="6 17">AF27-4BH</strain>
        <strain evidence="11 14">AM12-54</strain>
        <strain evidence="10 13">AM21-18</strain>
        <strain evidence="9 16">AM22-7AC</strain>
        <strain evidence="8 15">AM32-6</strain>
    </source>
</reference>
<evidence type="ECO:0000313" key="12">
    <source>
        <dbReference type="Proteomes" id="UP000283834"/>
    </source>
</evidence>
<evidence type="ECO:0000313" key="10">
    <source>
        <dbReference type="EMBL" id="RHG84202.1"/>
    </source>
</evidence>
<evidence type="ECO:0000313" key="4">
    <source>
        <dbReference type="EMBL" id="MDE1202713.1"/>
    </source>
</evidence>
<dbReference type="Proteomes" id="UP000285697">
    <property type="component" value="Unassembled WGS sequence"/>
</dbReference>
<evidence type="ECO:0000313" key="17">
    <source>
        <dbReference type="Proteomes" id="UP000286137"/>
    </source>
</evidence>
<dbReference type="EMBL" id="QRWQ01000003">
    <property type="protein sequence ID" value="RGT40401.1"/>
    <property type="molecule type" value="Genomic_DNA"/>
</dbReference>
<organism evidence="8 15">
    <name type="scientific">Mediterraneibacter gnavus</name>
    <name type="common">Ruminococcus gnavus</name>
    <dbReference type="NCBI Taxonomy" id="33038"/>
    <lineage>
        <taxon>Bacteria</taxon>
        <taxon>Bacillati</taxon>
        <taxon>Bacillota</taxon>
        <taxon>Clostridia</taxon>
        <taxon>Lachnospirales</taxon>
        <taxon>Lachnospiraceae</taxon>
        <taxon>Mediterraneibacter</taxon>
    </lineage>
</organism>
<dbReference type="GeneID" id="57433235"/>
<dbReference type="Proteomes" id="UP001297422">
    <property type="component" value="Unassembled WGS sequence"/>
</dbReference>
<evidence type="ECO:0000313" key="14">
    <source>
        <dbReference type="Proteomes" id="UP000283992"/>
    </source>
</evidence>
<dbReference type="Proteomes" id="UP000284472">
    <property type="component" value="Unassembled WGS sequence"/>
</dbReference>
<dbReference type="EMBL" id="QRIS01000013">
    <property type="protein sequence ID" value="RHG84202.1"/>
    <property type="molecule type" value="Genomic_DNA"/>
</dbReference>
<dbReference type="Proteomes" id="UP001211731">
    <property type="component" value="Unassembled WGS sequence"/>
</dbReference>
<dbReference type="EMBL" id="QRLN01000002">
    <property type="protein sequence ID" value="RHJ15402.1"/>
    <property type="molecule type" value="Genomic_DNA"/>
</dbReference>
<dbReference type="Proteomes" id="UP001149331">
    <property type="component" value="Unassembled WGS sequence"/>
</dbReference>
<dbReference type="EMBL" id="JAAIRM010000013">
    <property type="protein sequence ID" value="NSI19501.1"/>
    <property type="molecule type" value="Genomic_DNA"/>
</dbReference>
<evidence type="ECO:0000313" key="7">
    <source>
        <dbReference type="EMBL" id="RGT40401.1"/>
    </source>
</evidence>
<reference evidence="1" key="4">
    <citation type="submission" date="2021-10" db="EMBL/GenBank/DDBJ databases">
        <title>Collection of gut derived symbiotic bacterial strains cultured from healthy donors.</title>
        <authorList>
            <person name="Lin H."/>
            <person name="Littmann E."/>
            <person name="Claire K."/>
            <person name="Pamer E."/>
        </authorList>
    </citation>
    <scope>NUCLEOTIDE SEQUENCE</scope>
    <source>
        <strain evidence="2">MSK.23.18</strain>
        <strain evidence="1">MSK.23.4</strain>
    </source>
</reference>
<evidence type="ECO:0000313" key="16">
    <source>
        <dbReference type="Proteomes" id="UP000285697"/>
    </source>
</evidence>
<reference evidence="5" key="3">
    <citation type="submission" date="2020-02" db="EMBL/GenBank/DDBJ databases">
        <authorList>
            <person name="Littmann E."/>
            <person name="Sorbara M."/>
        </authorList>
    </citation>
    <scope>NUCLEOTIDE SEQUENCE</scope>
    <source>
        <strain evidence="5">MSK.22.53</strain>
    </source>
</reference>
<dbReference type="EMBL" id="JAJBNC010000035">
    <property type="protein sequence ID" value="MCB5495260.1"/>
    <property type="molecule type" value="Genomic_DNA"/>
</dbReference>
<dbReference type="EMBL" id="QRIA01000036">
    <property type="protein sequence ID" value="RHG14084.1"/>
    <property type="molecule type" value="Genomic_DNA"/>
</dbReference>
<reference evidence="4" key="5">
    <citation type="submission" date="2022-12" db="EMBL/GenBank/DDBJ databases">
        <title>Genome of R. gnavus strain RSHDN_120.</title>
        <authorList>
            <person name="Abdugheni R."/>
        </authorList>
    </citation>
    <scope>NUCLEOTIDE SEQUENCE</scope>
    <source>
        <strain evidence="4">RSHDN_120</strain>
    </source>
</reference>
<evidence type="ECO:0000313" key="2">
    <source>
        <dbReference type="EMBL" id="MCB5619849.1"/>
    </source>
</evidence>
<sequence>MANNRDDFSLATKELLANRVGRRCSNPKCQKLTCAANTDPDKITNIGVAAIFVPQQRVVQDMMKV</sequence>
<protein>
    <submittedName>
        <fullName evidence="8">Uncharacterized protein</fullName>
    </submittedName>
</protein>
<dbReference type="EMBL" id="QSIR01000040">
    <property type="protein sequence ID" value="RHD00860.1"/>
    <property type="molecule type" value="Genomic_DNA"/>
</dbReference>
<evidence type="ECO:0000313" key="13">
    <source>
        <dbReference type="Proteomes" id="UP000283981"/>
    </source>
</evidence>
<dbReference type="EMBL" id="QRTJ01000033">
    <property type="protein sequence ID" value="RGQ63517.1"/>
    <property type="molecule type" value="Genomic_DNA"/>
</dbReference>
<dbReference type="Proteomes" id="UP000283981">
    <property type="component" value="Unassembled WGS sequence"/>
</dbReference>
<accession>A0A396G3W5</accession>
<dbReference type="Proteomes" id="UP000283992">
    <property type="component" value="Unassembled WGS sequence"/>
</dbReference>
<dbReference type="RefSeq" id="WP_004221693.1">
    <property type="nucleotide sequence ID" value="NZ_AP031446.1"/>
</dbReference>
<dbReference type="EMBL" id="JAQMLR010000015">
    <property type="protein sequence ID" value="MDB8739719.1"/>
    <property type="molecule type" value="Genomic_DNA"/>
</dbReference>
<evidence type="ECO:0000313" key="3">
    <source>
        <dbReference type="EMBL" id="MDB8739719.1"/>
    </source>
</evidence>
<dbReference type="Proteomes" id="UP001296643">
    <property type="component" value="Unassembled WGS sequence"/>
</dbReference>
<evidence type="ECO:0000313" key="6">
    <source>
        <dbReference type="EMBL" id="RGQ63517.1"/>
    </source>
</evidence>
<evidence type="ECO:0000313" key="1">
    <source>
        <dbReference type="EMBL" id="MCB5495260.1"/>
    </source>
</evidence>
<evidence type="ECO:0000313" key="15">
    <source>
        <dbReference type="Proteomes" id="UP000284472"/>
    </source>
</evidence>
<dbReference type="Proteomes" id="UP000286137">
    <property type="component" value="Unassembled WGS sequence"/>
</dbReference>
<reference evidence="5" key="2">
    <citation type="journal article" date="2020" name="Cell Host Microbe">
        <title>Functional and Genomic Variation between Human-Derived Isolates of Lachnospiraceae Reveals Inter- and Intra-Species Diversity.</title>
        <authorList>
            <person name="Sorbara M.T."/>
            <person name="Littmann E.R."/>
            <person name="Fontana E."/>
            <person name="Moody T.U."/>
            <person name="Kohout C.E."/>
            <person name="Gjonbalaj M."/>
            <person name="Eaton V."/>
            <person name="Seok R."/>
            <person name="Leiner I.M."/>
            <person name="Pamer E.G."/>
        </authorList>
    </citation>
    <scope>NUCLEOTIDE SEQUENCE</scope>
    <source>
        <strain evidence="5">MSK.22.53</strain>
    </source>
</reference>
<name>A0A396G3W5_MEDGN</name>
<evidence type="ECO:0000313" key="9">
    <source>
        <dbReference type="EMBL" id="RHG14084.1"/>
    </source>
</evidence>